<dbReference type="OrthoDB" id="10266662at2759"/>
<dbReference type="Pfam" id="PF03715">
    <property type="entry name" value="Noc2"/>
    <property type="match status" value="1"/>
</dbReference>
<comment type="caution">
    <text evidence="5">The sequence shown here is derived from an EMBL/GenBank/DDBJ whole genome shotgun (WGS) entry which is preliminary data.</text>
</comment>
<feature type="compositionally biased region" description="Acidic residues" evidence="4">
    <location>
        <begin position="129"/>
        <end position="140"/>
    </location>
</feature>
<evidence type="ECO:0008006" key="7">
    <source>
        <dbReference type="Google" id="ProtNLM"/>
    </source>
</evidence>
<dbReference type="PANTHER" id="PTHR12687">
    <property type="entry name" value="NUCLEOLAR COMPLEX 2 AND RAD4-RELATED"/>
    <property type="match status" value="1"/>
</dbReference>
<dbReference type="GO" id="GO:0005654">
    <property type="term" value="C:nucleoplasm"/>
    <property type="evidence" value="ECO:0007669"/>
    <property type="project" value="TreeGrafter"/>
</dbReference>
<organism evidence="5 6">
    <name type="scientific">Pelagomonas calceolata</name>
    <dbReference type="NCBI Taxonomy" id="35677"/>
    <lineage>
        <taxon>Eukaryota</taxon>
        <taxon>Sar</taxon>
        <taxon>Stramenopiles</taxon>
        <taxon>Ochrophyta</taxon>
        <taxon>Pelagophyceae</taxon>
        <taxon>Pelagomonadales</taxon>
        <taxon>Pelagomonadaceae</taxon>
        <taxon>Pelagomonas</taxon>
    </lineage>
</organism>
<feature type="region of interest" description="Disordered" evidence="4">
    <location>
        <begin position="61"/>
        <end position="100"/>
    </location>
</feature>
<dbReference type="AlphaFoldDB" id="A0A8J2SYX8"/>
<dbReference type="GO" id="GO:0030691">
    <property type="term" value="C:Noc2p-Noc3p complex"/>
    <property type="evidence" value="ECO:0007669"/>
    <property type="project" value="TreeGrafter"/>
</dbReference>
<evidence type="ECO:0000256" key="3">
    <source>
        <dbReference type="ARBA" id="ARBA00023242"/>
    </source>
</evidence>
<feature type="region of interest" description="Disordered" evidence="4">
    <location>
        <begin position="182"/>
        <end position="229"/>
    </location>
</feature>
<accession>A0A8J2SYX8</accession>
<reference evidence="5" key="1">
    <citation type="submission" date="2021-11" db="EMBL/GenBank/DDBJ databases">
        <authorList>
            <consortium name="Genoscope - CEA"/>
            <person name="William W."/>
        </authorList>
    </citation>
    <scope>NUCLEOTIDE SEQUENCE</scope>
</reference>
<evidence type="ECO:0000256" key="4">
    <source>
        <dbReference type="SAM" id="MobiDB-lite"/>
    </source>
</evidence>
<feature type="region of interest" description="Disordered" evidence="4">
    <location>
        <begin position="685"/>
        <end position="745"/>
    </location>
</feature>
<feature type="region of interest" description="Disordered" evidence="4">
    <location>
        <begin position="1"/>
        <end position="21"/>
    </location>
</feature>
<keyword evidence="6" id="KW-1185">Reference proteome</keyword>
<evidence type="ECO:0000313" key="5">
    <source>
        <dbReference type="EMBL" id="CAH0377880.1"/>
    </source>
</evidence>
<sequence length="745" mass="77643">MGKHGKNTTGRAEKLKAKARAKRKLLKKAQARVPARPPKPAAKAMDVDAFLAGDHLAAPADAPDDAFLAGDHLAAPADAPDDASSASSAASSASAAADHRAELDALRASDPEFYDYLRENDEGLLAYEDPADDDDDDAGEEAAAAARRVVSVEDVAALAADGATSFRATKRLVALLRAACGGDAAPPASRRARRRRAQPTDDGDADSADSVASAPASSDDDDDDGVEGPAVDFADAAAREACARHALAALGPRLRALAGGADAARAPDRVRALARSVLVGLLKALKGDDAERATRLRVVALEAVAPWAPWLVVDANLAPRTCRALCGLLCRVVEPAPEEADEERVAMVARETRLQRDAVAALRAVLAHTRALAVDARGDETVEAHALRRCYAAFARDVAGRGASAQKARKAFASVALVQDALVGLYADAGADAAYRTAFVAVRQLALKVRSALATRAPDDVAQVLSWKFLHCARLWARCVCGNAAPERLGELAFPLCQTLFGALELAAAPSKAPFRLHCVRCLHDVAAATECFVPTTKPLLATLDECSRGGGGGGDGRGGVDDGGDFGGELDCGDKRDASARASLGREALEQLLDFLELHRYAPALPELALVPLVALKKLAKEPRCPQKLRARAKAAAATLESAADAAAAARARLAAAPKDVVAFEPLKPPGAPAAARRLADRRAARAARAARLKAAPAAAPEPKPKQKKKRSKAPAPAPAPKPKKPKKKKASKADKDFAMDFDG</sequence>
<feature type="compositionally biased region" description="Basic and acidic residues" evidence="4">
    <location>
        <begin position="733"/>
        <end position="745"/>
    </location>
</feature>
<evidence type="ECO:0000313" key="6">
    <source>
        <dbReference type="Proteomes" id="UP000789595"/>
    </source>
</evidence>
<dbReference type="EMBL" id="CAKKNE010000005">
    <property type="protein sequence ID" value="CAH0377880.1"/>
    <property type="molecule type" value="Genomic_DNA"/>
</dbReference>
<feature type="compositionally biased region" description="Low complexity" evidence="4">
    <location>
        <begin position="208"/>
        <end position="217"/>
    </location>
</feature>
<dbReference type="GO" id="GO:0030690">
    <property type="term" value="C:Noc1p-Noc2p complex"/>
    <property type="evidence" value="ECO:0007669"/>
    <property type="project" value="TreeGrafter"/>
</dbReference>
<dbReference type="Proteomes" id="UP000789595">
    <property type="component" value="Unassembled WGS sequence"/>
</dbReference>
<feature type="compositionally biased region" description="Basic residues" evidence="4">
    <location>
        <begin position="723"/>
        <end position="732"/>
    </location>
</feature>
<evidence type="ECO:0000256" key="1">
    <source>
        <dbReference type="ARBA" id="ARBA00004123"/>
    </source>
</evidence>
<gene>
    <name evidence="5" type="ORF">PECAL_5P24000</name>
</gene>
<comment type="similarity">
    <text evidence="2">Belongs to the NOC2 family.</text>
</comment>
<feature type="region of interest" description="Disordered" evidence="4">
    <location>
        <begin position="124"/>
        <end position="145"/>
    </location>
</feature>
<keyword evidence="3" id="KW-0539">Nucleus</keyword>
<dbReference type="InterPro" id="IPR005343">
    <property type="entry name" value="Noc2"/>
</dbReference>
<dbReference type="PANTHER" id="PTHR12687:SF4">
    <property type="entry name" value="NUCLEOLAR COMPLEX PROTEIN 2 HOMOLOG"/>
    <property type="match status" value="1"/>
</dbReference>
<feature type="compositionally biased region" description="Low complexity" evidence="4">
    <location>
        <begin position="61"/>
        <end position="96"/>
    </location>
</feature>
<dbReference type="GO" id="GO:0005730">
    <property type="term" value="C:nucleolus"/>
    <property type="evidence" value="ECO:0007669"/>
    <property type="project" value="TreeGrafter"/>
</dbReference>
<dbReference type="GO" id="GO:0042273">
    <property type="term" value="P:ribosomal large subunit biogenesis"/>
    <property type="evidence" value="ECO:0007669"/>
    <property type="project" value="TreeGrafter"/>
</dbReference>
<proteinExistence type="inferred from homology"/>
<name>A0A8J2SYX8_9STRA</name>
<evidence type="ECO:0000256" key="2">
    <source>
        <dbReference type="ARBA" id="ARBA00005907"/>
    </source>
</evidence>
<protein>
    <recommendedName>
        <fullName evidence="7">Nucleolar complex protein 2 homolog</fullName>
    </recommendedName>
</protein>
<comment type="subcellular location">
    <subcellularLocation>
        <location evidence="1">Nucleus</location>
    </subcellularLocation>
</comment>